<gene>
    <name evidence="7" type="ORF">DAI18_15065</name>
</gene>
<dbReference type="OrthoDB" id="9810601at2"/>
<evidence type="ECO:0000313" key="7">
    <source>
        <dbReference type="EMBL" id="AVY95214.1"/>
    </source>
</evidence>
<proteinExistence type="predicted"/>
<dbReference type="STRING" id="1122240.GCA_000620105_02037"/>
<dbReference type="RefSeq" id="WP_051528822.1">
    <property type="nucleotide sequence ID" value="NZ_CALFSO010000028.1"/>
</dbReference>
<feature type="transmembrane region" description="Helical" evidence="6">
    <location>
        <begin position="101"/>
        <end position="123"/>
    </location>
</feature>
<keyword evidence="2 6" id="KW-0812">Transmembrane</keyword>
<dbReference type="GO" id="GO:0009403">
    <property type="term" value="P:toxin biosynthetic process"/>
    <property type="evidence" value="ECO:0007669"/>
    <property type="project" value="InterPro"/>
</dbReference>
<reference evidence="7 8" key="1">
    <citation type="submission" date="2018-04" db="EMBL/GenBank/DDBJ databases">
        <title>Denitrifier Microvirgula.</title>
        <authorList>
            <person name="Anderson E."/>
            <person name="Jang J."/>
            <person name="Ishii S."/>
        </authorList>
    </citation>
    <scope>NUCLEOTIDE SEQUENCE [LARGE SCALE GENOMIC DNA]</scope>
    <source>
        <strain evidence="7 8">BE2.4</strain>
    </source>
</reference>
<dbReference type="AlphaFoldDB" id="A0A2S0PCV6"/>
<sequence length="183" mass="19848">MTTFDWILVGLIAASTLLALWRGVVHEVLSLASWIGAFWVARQYAADFEPMLPQSVPTADLRWLLAFAAVMVGVWIVLAIGRRLASRLVSGVGLGGLDRTLGGAFGLARGVLLSTVVVMLGGLTHMPSEPFWQNALLVTPFERLAVDLKPWLPADMADRINFQRDGNSGGETLPLPIRNSIKT</sequence>
<evidence type="ECO:0000313" key="8">
    <source>
        <dbReference type="Proteomes" id="UP000244173"/>
    </source>
</evidence>
<dbReference type="KEGG" id="maer:DAI18_15065"/>
<dbReference type="PANTHER" id="PTHR36926:SF1">
    <property type="entry name" value="COLICIN V PRODUCTION PROTEIN"/>
    <property type="match status" value="1"/>
</dbReference>
<feature type="transmembrane region" description="Helical" evidence="6">
    <location>
        <begin position="6"/>
        <end position="25"/>
    </location>
</feature>
<keyword evidence="4 6" id="KW-0472">Membrane</keyword>
<dbReference type="EMBL" id="CP028519">
    <property type="protein sequence ID" value="AVY95214.1"/>
    <property type="molecule type" value="Genomic_DNA"/>
</dbReference>
<name>A0A2S0PCV6_9NEIS</name>
<dbReference type="InterPro" id="IPR052719">
    <property type="entry name" value="CvpA-like"/>
</dbReference>
<comment type="subcellular location">
    <subcellularLocation>
        <location evidence="1">Membrane</location>
        <topology evidence="1">Multi-pass membrane protein</topology>
    </subcellularLocation>
</comment>
<dbReference type="GO" id="GO:0016020">
    <property type="term" value="C:membrane"/>
    <property type="evidence" value="ECO:0007669"/>
    <property type="project" value="UniProtKB-SubCell"/>
</dbReference>
<evidence type="ECO:0000256" key="2">
    <source>
        <dbReference type="ARBA" id="ARBA00022692"/>
    </source>
</evidence>
<dbReference type="PANTHER" id="PTHR36926">
    <property type="entry name" value="COLICIN V PRODUCTION PROTEIN"/>
    <property type="match status" value="1"/>
</dbReference>
<evidence type="ECO:0000256" key="1">
    <source>
        <dbReference type="ARBA" id="ARBA00004141"/>
    </source>
</evidence>
<evidence type="ECO:0000256" key="5">
    <source>
        <dbReference type="SAM" id="MobiDB-lite"/>
    </source>
</evidence>
<feature type="region of interest" description="Disordered" evidence="5">
    <location>
        <begin position="163"/>
        <end position="183"/>
    </location>
</feature>
<feature type="transmembrane region" description="Helical" evidence="6">
    <location>
        <begin position="61"/>
        <end position="81"/>
    </location>
</feature>
<keyword evidence="3 6" id="KW-1133">Transmembrane helix</keyword>
<organism evidence="7 8">
    <name type="scientific">Microvirgula aerodenitrificans</name>
    <dbReference type="NCBI Taxonomy" id="57480"/>
    <lineage>
        <taxon>Bacteria</taxon>
        <taxon>Pseudomonadati</taxon>
        <taxon>Pseudomonadota</taxon>
        <taxon>Betaproteobacteria</taxon>
        <taxon>Neisseriales</taxon>
        <taxon>Aquaspirillaceae</taxon>
        <taxon>Microvirgula</taxon>
    </lineage>
</organism>
<accession>A0A2S0PCV6</accession>
<dbReference type="InterPro" id="IPR003825">
    <property type="entry name" value="Colicin-V_CvpA"/>
</dbReference>
<protein>
    <submittedName>
        <fullName evidence="7">CvpA family protein</fullName>
    </submittedName>
</protein>
<evidence type="ECO:0000256" key="4">
    <source>
        <dbReference type="ARBA" id="ARBA00023136"/>
    </source>
</evidence>
<dbReference type="Pfam" id="PF02674">
    <property type="entry name" value="Colicin_V"/>
    <property type="match status" value="1"/>
</dbReference>
<keyword evidence="8" id="KW-1185">Reference proteome</keyword>
<dbReference type="Proteomes" id="UP000244173">
    <property type="component" value="Chromosome"/>
</dbReference>
<evidence type="ECO:0000256" key="3">
    <source>
        <dbReference type="ARBA" id="ARBA00022989"/>
    </source>
</evidence>
<evidence type="ECO:0000256" key="6">
    <source>
        <dbReference type="SAM" id="Phobius"/>
    </source>
</evidence>